<accession>A0A183UY46</accession>
<evidence type="ECO:0000259" key="3">
    <source>
        <dbReference type="PROSITE" id="PS50056"/>
    </source>
</evidence>
<dbReference type="CDD" id="cd00047">
    <property type="entry name" value="PTPc"/>
    <property type="match status" value="1"/>
</dbReference>
<evidence type="ECO:0000313" key="4">
    <source>
        <dbReference type="EMBL" id="VDM44737.1"/>
    </source>
</evidence>
<feature type="compositionally biased region" description="Basic and acidic residues" evidence="1">
    <location>
        <begin position="309"/>
        <end position="333"/>
    </location>
</feature>
<feature type="region of interest" description="Disordered" evidence="1">
    <location>
        <begin position="375"/>
        <end position="513"/>
    </location>
</feature>
<feature type="compositionally biased region" description="Polar residues" evidence="1">
    <location>
        <begin position="406"/>
        <end position="415"/>
    </location>
</feature>
<dbReference type="AlphaFoldDB" id="A0A183UY46"/>
<evidence type="ECO:0000259" key="2">
    <source>
        <dbReference type="PROSITE" id="PS50055"/>
    </source>
</evidence>
<keyword evidence="5" id="KW-1185">Reference proteome</keyword>
<dbReference type="Pfam" id="PF00102">
    <property type="entry name" value="Y_phosphatase"/>
    <property type="match status" value="1"/>
</dbReference>
<reference evidence="4 5" key="2">
    <citation type="submission" date="2018-11" db="EMBL/GenBank/DDBJ databases">
        <authorList>
            <consortium name="Pathogen Informatics"/>
        </authorList>
    </citation>
    <scope>NUCLEOTIDE SEQUENCE [LARGE SCALE GENOMIC DNA]</scope>
</reference>
<evidence type="ECO:0000313" key="6">
    <source>
        <dbReference type="WBParaSite" id="TCNE_0001341601-mRNA-1"/>
    </source>
</evidence>
<sequence length="588" mass="66674">MEGGRAGPCALRNGAHGVIKRIVAMVNFAEKISKMSIDDFKRLFRKIQARGSYPNNLSKRAYDQNVVKCRYNDIVCLDDTRVVLKPMPKFNGDFIHASETRKVRHFHWKGWPDRLAPRHLITPYTLHGISNTVKWPTVVHCSAGVGRTGTFVMLEILYRCLRAGKERPVTSLLWDLRSQRAGAVQTFDQFLFIYYSTLQRLISRGVVDPASVTKFCKDYEARFMKKTGKVPIEWPKPVRRIVVDPELLKRAVAFRNTKKSTRRHMKVQLVLINKKEEQSCEQVSQDKLGKAGYSKRVFEMIRHPSNSKRNVESSLKEPKSEPRSDECDAEKMPKVKTPSIPQSGTKNGKISENLLAKKDRKAILTKPLVTSINPQTEATSGFKKNVQPSKEVTEEIAEDDVKSPNVALQSPSKGQLQAPREEVYLFKELQPTKEGLISSKKEAQTPKGKRQSPPEGRNDKGKKLQLVIATKSENLLDELKNVPNGNIAKASSDEPKNKLPTQNQPIPSRPMPEMDILRDANLCDTEFVEQDMARFNVKKEEQRPEARKEVDINLSPDDMKDEDFCVGIQKEGVANFTYLSHLPNKSAD</sequence>
<name>A0A183UY46_TOXCA</name>
<dbReference type="WBParaSite" id="TCNE_0001341601-mRNA-1">
    <property type="protein sequence ID" value="TCNE_0001341601-mRNA-1"/>
    <property type="gene ID" value="TCNE_0001341601"/>
</dbReference>
<dbReference type="PROSITE" id="PS00383">
    <property type="entry name" value="TYR_PHOSPHATASE_1"/>
    <property type="match status" value="1"/>
</dbReference>
<dbReference type="Proteomes" id="UP000050794">
    <property type="component" value="Unassembled WGS sequence"/>
</dbReference>
<dbReference type="EMBL" id="UYWY01021709">
    <property type="protein sequence ID" value="VDM44737.1"/>
    <property type="molecule type" value="Genomic_DNA"/>
</dbReference>
<dbReference type="SUPFAM" id="SSF52799">
    <property type="entry name" value="(Phosphotyrosine protein) phosphatases II"/>
    <property type="match status" value="1"/>
</dbReference>
<dbReference type="PANTHER" id="PTHR46163">
    <property type="entry name" value="TYROSINE-PROTEIN PHOSPHATASE-RELATED"/>
    <property type="match status" value="1"/>
</dbReference>
<gene>
    <name evidence="4" type="ORF">TCNE_LOCUS13416</name>
</gene>
<dbReference type="InterPro" id="IPR000242">
    <property type="entry name" value="PTP_cat"/>
</dbReference>
<protein>
    <submittedName>
        <fullName evidence="6">Tyrosine-protein phosphatase non-receptor type 12</fullName>
    </submittedName>
</protein>
<dbReference type="GO" id="GO:0004725">
    <property type="term" value="F:protein tyrosine phosphatase activity"/>
    <property type="evidence" value="ECO:0007669"/>
    <property type="project" value="InterPro"/>
</dbReference>
<reference evidence="6" key="1">
    <citation type="submission" date="2016-06" db="UniProtKB">
        <authorList>
            <consortium name="WormBaseParasite"/>
        </authorList>
    </citation>
    <scope>IDENTIFICATION</scope>
</reference>
<dbReference type="PROSITE" id="PS50056">
    <property type="entry name" value="TYR_PHOSPHATASE_2"/>
    <property type="match status" value="1"/>
</dbReference>
<dbReference type="PRINTS" id="PR00700">
    <property type="entry name" value="PRTYPHPHTASE"/>
</dbReference>
<organism evidence="5 6">
    <name type="scientific">Toxocara canis</name>
    <name type="common">Canine roundworm</name>
    <dbReference type="NCBI Taxonomy" id="6265"/>
    <lineage>
        <taxon>Eukaryota</taxon>
        <taxon>Metazoa</taxon>
        <taxon>Ecdysozoa</taxon>
        <taxon>Nematoda</taxon>
        <taxon>Chromadorea</taxon>
        <taxon>Rhabditida</taxon>
        <taxon>Spirurina</taxon>
        <taxon>Ascaridomorpha</taxon>
        <taxon>Ascaridoidea</taxon>
        <taxon>Toxocaridae</taxon>
        <taxon>Toxocara</taxon>
    </lineage>
</organism>
<feature type="domain" description="Tyrosine-protein phosphatase" evidence="2">
    <location>
        <begin position="98"/>
        <end position="200"/>
    </location>
</feature>
<feature type="compositionally biased region" description="Polar residues" evidence="1">
    <location>
        <begin position="339"/>
        <end position="350"/>
    </location>
</feature>
<dbReference type="InterPro" id="IPR016130">
    <property type="entry name" value="Tyr_Pase_AS"/>
</dbReference>
<dbReference type="SMART" id="SM00194">
    <property type="entry name" value="PTPc"/>
    <property type="match status" value="1"/>
</dbReference>
<proteinExistence type="predicted"/>
<dbReference type="Gene3D" id="3.90.190.10">
    <property type="entry name" value="Protein tyrosine phosphatase superfamily"/>
    <property type="match status" value="2"/>
</dbReference>
<dbReference type="SMART" id="SM00404">
    <property type="entry name" value="PTPc_motif"/>
    <property type="match status" value="1"/>
</dbReference>
<dbReference type="InterPro" id="IPR052782">
    <property type="entry name" value="Oocyte-zygote_transition_reg"/>
</dbReference>
<dbReference type="PROSITE" id="PS50055">
    <property type="entry name" value="TYR_PHOSPHATASE_PTP"/>
    <property type="match status" value="1"/>
</dbReference>
<evidence type="ECO:0000313" key="5">
    <source>
        <dbReference type="Proteomes" id="UP000050794"/>
    </source>
</evidence>
<feature type="domain" description="Tyrosine specific protein phosphatases" evidence="3">
    <location>
        <begin position="136"/>
        <end position="191"/>
    </location>
</feature>
<dbReference type="InterPro" id="IPR003595">
    <property type="entry name" value="Tyr_Pase_cat"/>
</dbReference>
<dbReference type="InterPro" id="IPR000387">
    <property type="entry name" value="Tyr_Pase_dom"/>
</dbReference>
<dbReference type="InterPro" id="IPR029021">
    <property type="entry name" value="Prot-tyrosine_phosphatase-like"/>
</dbReference>
<evidence type="ECO:0000256" key="1">
    <source>
        <dbReference type="SAM" id="MobiDB-lite"/>
    </source>
</evidence>
<feature type="region of interest" description="Disordered" evidence="1">
    <location>
        <begin position="300"/>
        <end position="354"/>
    </location>
</feature>